<dbReference type="PROSITE" id="PS50041">
    <property type="entry name" value="C_TYPE_LECTIN_2"/>
    <property type="match status" value="1"/>
</dbReference>
<name>A0A9Q1CB93_HOLLE</name>
<dbReference type="SUPFAM" id="SSF56436">
    <property type="entry name" value="C-type lectin-like"/>
    <property type="match status" value="1"/>
</dbReference>
<accession>A0A9Q1CB93</accession>
<keyword evidence="4" id="KW-1185">Reference proteome</keyword>
<dbReference type="InterPro" id="IPR016186">
    <property type="entry name" value="C-type_lectin-like/link_sf"/>
</dbReference>
<proteinExistence type="predicted"/>
<dbReference type="InterPro" id="IPR001304">
    <property type="entry name" value="C-type_lectin-like"/>
</dbReference>
<organism evidence="3 4">
    <name type="scientific">Holothuria leucospilota</name>
    <name type="common">Black long sea cucumber</name>
    <name type="synonym">Mertensiothuria leucospilota</name>
    <dbReference type="NCBI Taxonomy" id="206669"/>
    <lineage>
        <taxon>Eukaryota</taxon>
        <taxon>Metazoa</taxon>
        <taxon>Echinodermata</taxon>
        <taxon>Eleutherozoa</taxon>
        <taxon>Echinozoa</taxon>
        <taxon>Holothuroidea</taxon>
        <taxon>Aspidochirotacea</taxon>
        <taxon>Aspidochirotida</taxon>
        <taxon>Holothuriidae</taxon>
        <taxon>Holothuria</taxon>
    </lineage>
</organism>
<feature type="signal peptide" evidence="1">
    <location>
        <begin position="1"/>
        <end position="23"/>
    </location>
</feature>
<evidence type="ECO:0000313" key="4">
    <source>
        <dbReference type="Proteomes" id="UP001152320"/>
    </source>
</evidence>
<protein>
    <recommendedName>
        <fullName evidence="2">C-type lectin domain-containing protein</fullName>
    </recommendedName>
</protein>
<dbReference type="CDD" id="cd00037">
    <property type="entry name" value="CLECT"/>
    <property type="match status" value="1"/>
</dbReference>
<dbReference type="SMART" id="SM00034">
    <property type="entry name" value="CLECT"/>
    <property type="match status" value="1"/>
</dbReference>
<keyword evidence="1" id="KW-0732">Signal</keyword>
<comment type="caution">
    <text evidence="3">The sequence shown here is derived from an EMBL/GenBank/DDBJ whole genome shotgun (WGS) entry which is preliminary data.</text>
</comment>
<dbReference type="AlphaFoldDB" id="A0A9Q1CB93"/>
<feature type="chain" id="PRO_5040292145" description="C-type lectin domain-containing protein" evidence="1">
    <location>
        <begin position="24"/>
        <end position="175"/>
    </location>
</feature>
<reference evidence="3" key="1">
    <citation type="submission" date="2021-10" db="EMBL/GenBank/DDBJ databases">
        <title>Tropical sea cucumber genome reveals ecological adaptation and Cuvierian tubules defense mechanism.</title>
        <authorList>
            <person name="Chen T."/>
        </authorList>
    </citation>
    <scope>NUCLEOTIDE SEQUENCE</scope>
    <source>
        <strain evidence="3">Nanhai2018</strain>
        <tissue evidence="3">Muscle</tissue>
    </source>
</reference>
<evidence type="ECO:0000259" key="2">
    <source>
        <dbReference type="PROSITE" id="PS50041"/>
    </source>
</evidence>
<evidence type="ECO:0000313" key="3">
    <source>
        <dbReference type="EMBL" id="KAJ8041404.1"/>
    </source>
</evidence>
<dbReference type="EMBL" id="JAIZAY010000005">
    <property type="protein sequence ID" value="KAJ8041404.1"/>
    <property type="molecule type" value="Genomic_DNA"/>
</dbReference>
<dbReference type="Proteomes" id="UP001152320">
    <property type="component" value="Chromosome 5"/>
</dbReference>
<evidence type="ECO:0000256" key="1">
    <source>
        <dbReference type="SAM" id="SignalP"/>
    </source>
</evidence>
<sequence>MTLKTISLLPAVILITCLTVCQAEQGGCPSDWHEVNGRCYRFIKPYSGKKTFQAAETICNGMMVTCSGQSKTGQLAWIPCPVIQNELAQLASTAGLDEDYYINMRVDSDCRESWTSGNSGESVHYTAWASGQRYVGNTRGVMSFSNGGNGEWKAVSADTLANYVCMLPCVTDTFN</sequence>
<feature type="domain" description="C-type lectin" evidence="2">
    <location>
        <begin position="35"/>
        <end position="166"/>
    </location>
</feature>
<dbReference type="InterPro" id="IPR016187">
    <property type="entry name" value="CTDL_fold"/>
</dbReference>
<dbReference type="Gene3D" id="3.10.100.10">
    <property type="entry name" value="Mannose-Binding Protein A, subunit A"/>
    <property type="match status" value="1"/>
</dbReference>
<gene>
    <name evidence="3" type="ORF">HOLleu_12212</name>
</gene>